<dbReference type="FunFam" id="3.40.50.720:FF:000084">
    <property type="entry name" value="Short-chain dehydrogenase reductase"/>
    <property type="match status" value="1"/>
</dbReference>
<dbReference type="PRINTS" id="PR00080">
    <property type="entry name" value="SDRFAMILY"/>
</dbReference>
<dbReference type="SUPFAM" id="SSF51735">
    <property type="entry name" value="NAD(P)-binding Rossmann-fold domains"/>
    <property type="match status" value="1"/>
</dbReference>
<dbReference type="PANTHER" id="PTHR42879:SF2">
    <property type="entry name" value="3-OXOACYL-[ACYL-CARRIER-PROTEIN] REDUCTASE FABG"/>
    <property type="match status" value="1"/>
</dbReference>
<proteinExistence type="inferred from homology"/>
<dbReference type="Pfam" id="PF00106">
    <property type="entry name" value="adh_short"/>
    <property type="match status" value="1"/>
</dbReference>
<evidence type="ECO:0000313" key="5">
    <source>
        <dbReference type="EMBL" id="WEK39999.1"/>
    </source>
</evidence>
<evidence type="ECO:0000256" key="4">
    <source>
        <dbReference type="RuleBase" id="RU000363"/>
    </source>
</evidence>
<dbReference type="EMBL" id="CP119326">
    <property type="protein sequence ID" value="WEK39999.1"/>
    <property type="molecule type" value="Genomic_DNA"/>
</dbReference>
<dbReference type="InterPro" id="IPR050259">
    <property type="entry name" value="SDR"/>
</dbReference>
<accession>A0AAJ5WZ13</accession>
<dbReference type="Gene3D" id="3.40.50.720">
    <property type="entry name" value="NAD(P)-binding Rossmann-like Domain"/>
    <property type="match status" value="1"/>
</dbReference>
<reference evidence="5" key="1">
    <citation type="submission" date="2023-03" db="EMBL/GenBank/DDBJ databases">
        <title>Andean soil-derived lignocellulolytic bacterial consortium as a source of novel taxa and putative plastic-active enzymes.</title>
        <authorList>
            <person name="Diaz-Garcia L."/>
            <person name="Chuvochina M."/>
            <person name="Feuerriegel G."/>
            <person name="Bunk B."/>
            <person name="Sproer C."/>
            <person name="Streit W.R."/>
            <person name="Rodriguez L.M."/>
            <person name="Overmann J."/>
            <person name="Jimenez D.J."/>
        </authorList>
    </citation>
    <scope>NUCLEOTIDE SEQUENCE</scope>
    <source>
        <strain evidence="5">MAG 833</strain>
    </source>
</reference>
<dbReference type="PANTHER" id="PTHR42879">
    <property type="entry name" value="3-OXOACYL-(ACYL-CARRIER-PROTEIN) REDUCTASE"/>
    <property type="match status" value="1"/>
</dbReference>
<sequence>MTDVNPSTSPVFDLRGRTVLVTGASSGIGRRFAKILGASGANVVLAARRLPLLQQLQTELESDGVQAISVAMDVADETSTISAYDAAEAAFGQVDSVVANAGLSSIGRAIDLPIEEFDRVVAVNLRGVFLTVREGARRMIAKGSQVSGRGRIVIISSITGQQVSPGLASYSATKAGVTQMGRVLARDWAEKGVNVNTIAPGYMHTDLTEGLAESRTGQALLAKFPRHRFMDADALDTTLLYLCSDASAQVTGSVFTIDDGQTL</sequence>
<dbReference type="Proteomes" id="UP001213664">
    <property type="component" value="Chromosome"/>
</dbReference>
<dbReference type="InterPro" id="IPR036291">
    <property type="entry name" value="NAD(P)-bd_dom_sf"/>
</dbReference>
<dbReference type="CDD" id="cd05233">
    <property type="entry name" value="SDR_c"/>
    <property type="match status" value="1"/>
</dbReference>
<evidence type="ECO:0000256" key="2">
    <source>
        <dbReference type="ARBA" id="ARBA00066641"/>
    </source>
</evidence>
<evidence type="ECO:0000256" key="1">
    <source>
        <dbReference type="ARBA" id="ARBA00006484"/>
    </source>
</evidence>
<gene>
    <name evidence="5" type="ORF">P0Y50_15915</name>
</gene>
<organism evidence="5 6">
    <name type="scientific">Candidatus Brevundimonas colombiensis</name>
    <dbReference type="NCBI Taxonomy" id="3121376"/>
    <lineage>
        <taxon>Bacteria</taxon>
        <taxon>Pseudomonadati</taxon>
        <taxon>Pseudomonadota</taxon>
        <taxon>Alphaproteobacteria</taxon>
        <taxon>Caulobacterales</taxon>
        <taxon>Caulobacteraceae</taxon>
        <taxon>Brevundimonas</taxon>
    </lineage>
</organism>
<dbReference type="GO" id="GO:0032787">
    <property type="term" value="P:monocarboxylic acid metabolic process"/>
    <property type="evidence" value="ECO:0007669"/>
    <property type="project" value="UniProtKB-ARBA"/>
</dbReference>
<name>A0AAJ5WZ13_9CAUL</name>
<dbReference type="EC" id="1.1.1.175" evidence="2"/>
<dbReference type="InterPro" id="IPR020904">
    <property type="entry name" value="Sc_DH/Rdtase_CS"/>
</dbReference>
<dbReference type="AlphaFoldDB" id="A0AAJ5WZ13"/>
<dbReference type="PRINTS" id="PR00081">
    <property type="entry name" value="GDHRDH"/>
</dbReference>
<dbReference type="GO" id="GO:0047838">
    <property type="term" value="F:D-xylose 1-dehydrogenase (NAD+) activity"/>
    <property type="evidence" value="ECO:0007669"/>
    <property type="project" value="UniProtKB-EC"/>
</dbReference>
<dbReference type="InterPro" id="IPR002347">
    <property type="entry name" value="SDR_fam"/>
</dbReference>
<dbReference type="PROSITE" id="PS00061">
    <property type="entry name" value="ADH_SHORT"/>
    <property type="match status" value="1"/>
</dbReference>
<comment type="similarity">
    <text evidence="1 4">Belongs to the short-chain dehydrogenases/reductases (SDR) family.</text>
</comment>
<protein>
    <recommendedName>
        <fullName evidence="3">D-xylose 1-dehydrogenase</fullName>
        <ecNumber evidence="2">1.1.1.175</ecNumber>
    </recommendedName>
</protein>
<evidence type="ECO:0000256" key="3">
    <source>
        <dbReference type="ARBA" id="ARBA00069939"/>
    </source>
</evidence>
<evidence type="ECO:0000313" key="6">
    <source>
        <dbReference type="Proteomes" id="UP001213664"/>
    </source>
</evidence>